<dbReference type="EMBL" id="JBHSAS010000006">
    <property type="protein sequence ID" value="MFC4026544.1"/>
    <property type="molecule type" value="Genomic_DNA"/>
</dbReference>
<gene>
    <name evidence="2" type="ORF">ACFOS1_03945</name>
</gene>
<evidence type="ECO:0000313" key="3">
    <source>
        <dbReference type="Proteomes" id="UP001595793"/>
    </source>
</evidence>
<name>A0ABV8H704_9FLAO</name>
<dbReference type="Gene3D" id="2.60.40.3620">
    <property type="match status" value="2"/>
</dbReference>
<comment type="caution">
    <text evidence="2">The sequence shown here is derived from an EMBL/GenBank/DDBJ whole genome shotgun (WGS) entry which is preliminary data.</text>
</comment>
<dbReference type="InterPro" id="IPR025970">
    <property type="entry name" value="SusE"/>
</dbReference>
<protein>
    <submittedName>
        <fullName evidence="2">SusF/SusE family outer membrane protein</fullName>
    </submittedName>
</protein>
<dbReference type="RefSeq" id="WP_290236077.1">
    <property type="nucleotide sequence ID" value="NZ_JAUFPZ010000002.1"/>
</dbReference>
<dbReference type="Proteomes" id="UP001595793">
    <property type="component" value="Unassembled WGS sequence"/>
</dbReference>
<dbReference type="PROSITE" id="PS51257">
    <property type="entry name" value="PROKAR_LIPOPROTEIN"/>
    <property type="match status" value="1"/>
</dbReference>
<reference evidence="3" key="1">
    <citation type="journal article" date="2019" name="Int. J. Syst. Evol. Microbiol.">
        <title>The Global Catalogue of Microorganisms (GCM) 10K type strain sequencing project: providing services to taxonomists for standard genome sequencing and annotation.</title>
        <authorList>
            <consortium name="The Broad Institute Genomics Platform"/>
            <consortium name="The Broad Institute Genome Sequencing Center for Infectious Disease"/>
            <person name="Wu L."/>
            <person name="Ma J."/>
        </authorList>
    </citation>
    <scope>NUCLEOTIDE SEQUENCE [LARGE SCALE GENOMIC DNA]</scope>
    <source>
        <strain evidence="3">CECT 9128</strain>
    </source>
</reference>
<evidence type="ECO:0000259" key="1">
    <source>
        <dbReference type="Pfam" id="PF14292"/>
    </source>
</evidence>
<dbReference type="CDD" id="cd12967">
    <property type="entry name" value="CBM_SusE-F_like_u1"/>
    <property type="match status" value="1"/>
</dbReference>
<evidence type="ECO:0000313" key="2">
    <source>
        <dbReference type="EMBL" id="MFC4026544.1"/>
    </source>
</evidence>
<dbReference type="Pfam" id="PF14292">
    <property type="entry name" value="SusE"/>
    <property type="match status" value="1"/>
</dbReference>
<proteinExistence type="predicted"/>
<accession>A0ABV8H704</accession>
<feature type="domain" description="SusE outer membrane protein" evidence="1">
    <location>
        <begin position="27"/>
        <end position="137"/>
    </location>
</feature>
<sequence length="354" mass="39136">MKKYYKIYYLLFAILGLGFISCEDDADLTYLQEVNFTATPQVSANSLMLEQEAANEPAINISWSEVSFPIEEAPVNYSLQFATPADTLGETAWGNATSMTAGDDVLSKEISVTDLNEMVKDLGLVADEEGTIVYRVRAYVDHPVFSKAGVFQVTPYDQVSSSASIYVPGAYQGWDPATASSLKETATTGVFEGIIGFTDPAALEFKFTIEPNWNENYGGDDNGNLVFDGNNLSVPSVGSYKITVNFNEMTWMAEPYSWGIIGPATPSGWDSDTDMIYNNEEELWEYTGELMSGALKFRLNDEWTINYGSRNSTDFIAYLDDPGAHDISSAGVYRVTFQIDEEDNSMAYYTIEGQ</sequence>
<keyword evidence="3" id="KW-1185">Reference proteome</keyword>
<organism evidence="2 3">
    <name type="scientific">Zunongwangia endophytica</name>
    <dbReference type="NCBI Taxonomy" id="1808945"/>
    <lineage>
        <taxon>Bacteria</taxon>
        <taxon>Pseudomonadati</taxon>
        <taxon>Bacteroidota</taxon>
        <taxon>Flavobacteriia</taxon>
        <taxon>Flavobacteriales</taxon>
        <taxon>Flavobacteriaceae</taxon>
        <taxon>Zunongwangia</taxon>
    </lineage>
</organism>